<dbReference type="RefSeq" id="WP_074490045.1">
    <property type="nucleotide sequence ID" value="NZ_FPAM01000006.1"/>
</dbReference>
<gene>
    <name evidence="1" type="ORF">RG47T_2894</name>
</gene>
<dbReference type="AlphaFoldDB" id="A0A1Q6A0A1"/>
<keyword evidence="2" id="KW-1185">Reference proteome</keyword>
<dbReference type="EMBL" id="MPPL01000001">
    <property type="protein sequence ID" value="OKS87433.1"/>
    <property type="molecule type" value="Genomic_DNA"/>
</dbReference>
<comment type="caution">
    <text evidence="1">The sequence shown here is derived from an EMBL/GenBank/DDBJ whole genome shotgun (WGS) entry which is preliminary data.</text>
</comment>
<sequence length="334" mass="38568">MKTYYDNQVLTAIKNFSPAPKTEATTINDAKIYELLLAKQIDQKISAEKRIEVQKICNVYLNGVVLCRKKAVAESRQAFNKGDDMFALITDADQRAIINLYRLSGWAYYHFCTHNYKTAESNLLQGLAESAVLEANGLELLIYRRIEQVINLINIYFAQKDYVKAVDACRRMSFILLKNTHYNCFGGDWSNYKLDAVPYLKEIMLNTAFKLIVRKNLECRVNKQYGELYFQKNIYAHLNNFPVNSYNKFVIKQWLGIKRQATENANSKRYRNAIFSFLADNEIGGDYDTFKASALVQILGESNYLKMFGFIEPAVKSYIKKLTLSNSEKRVLIN</sequence>
<dbReference type="STRING" id="1302689.RG47T_2894"/>
<name>A0A1Q6A0A1_9SPHI</name>
<evidence type="ECO:0000313" key="1">
    <source>
        <dbReference type="EMBL" id="OKS87433.1"/>
    </source>
</evidence>
<organism evidence="1 2">
    <name type="scientific">Mucilaginibacter polytrichastri</name>
    <dbReference type="NCBI Taxonomy" id="1302689"/>
    <lineage>
        <taxon>Bacteria</taxon>
        <taxon>Pseudomonadati</taxon>
        <taxon>Bacteroidota</taxon>
        <taxon>Sphingobacteriia</taxon>
        <taxon>Sphingobacteriales</taxon>
        <taxon>Sphingobacteriaceae</taxon>
        <taxon>Mucilaginibacter</taxon>
    </lineage>
</organism>
<accession>A0A1Q6A0A1</accession>
<dbReference type="Proteomes" id="UP000186720">
    <property type="component" value="Unassembled WGS sequence"/>
</dbReference>
<evidence type="ECO:0000313" key="2">
    <source>
        <dbReference type="Proteomes" id="UP000186720"/>
    </source>
</evidence>
<reference evidence="1 2" key="1">
    <citation type="submission" date="2016-11" db="EMBL/GenBank/DDBJ databases">
        <title>Whole Genome Sequencing of Mucilaginibacter polytrichastri RG4-7(T) isolated from the moss sample.</title>
        <authorList>
            <person name="Li Y."/>
        </authorList>
    </citation>
    <scope>NUCLEOTIDE SEQUENCE [LARGE SCALE GENOMIC DNA]</scope>
    <source>
        <strain evidence="1 2">RG4-7</strain>
    </source>
</reference>
<proteinExistence type="predicted"/>
<protein>
    <submittedName>
        <fullName evidence="1">Uncharacterized protein</fullName>
    </submittedName>
</protein>